<dbReference type="InterPro" id="IPR000873">
    <property type="entry name" value="AMP-dep_synth/lig_dom"/>
</dbReference>
<evidence type="ECO:0000259" key="2">
    <source>
        <dbReference type="Pfam" id="PF00501"/>
    </source>
</evidence>
<dbReference type="CDD" id="cd04433">
    <property type="entry name" value="AFD_class_I"/>
    <property type="match status" value="1"/>
</dbReference>
<feature type="transmembrane region" description="Helical" evidence="1">
    <location>
        <begin position="627"/>
        <end position="645"/>
    </location>
</feature>
<dbReference type="KEGG" id="aare:D3093_24590"/>
<dbReference type="RefSeq" id="WP_137117484.1">
    <property type="nucleotide sequence ID" value="NZ_CP032323.1"/>
</dbReference>
<accession>A0A4D8PJI9</accession>
<sequence>MIPLSRIEEIAASRADLAAIVAGSETLSWRQYADAVRDAAEGLAGAVALDELRTVAFLSHNRAELVVAASAAATLKTTLCGLDYSLSPAALAELLERIEADLLIVSSGFLADRGINVRTLAAGRAVVDLDSRLPGATPYAAFAGLAAGRRTPNAPARPFRAISFTSGTSGTPKPVIRTASFDARRFAYFTARYGFSSADRHLATIPLYHAAGGGWARLFLQLGATLVLAPPDDPLETAELIRREWITSSTMTPPILSGVLREVARGRARVTPNQLRFVLVGGKHFPAPAKQEALQVLGPVIHEYYGTTETGVNTIAEPADLLTHPASVGRVYDGNRILILDPERKPVPAGIVGSVAIASYMNMDTYLGAPANRVQIDGERYLITSEAGYLDEDGRLYLLNRSQGADSVNLYALENAIRHIRGVEDVALLRRAGAGPVAVDCAVVLKASASPGAAEEVRARAAEILRRERIALARFEPLDQIPYSPSGKVRAAALEEAIGRAGEEAAKSGLGKPVAGKTAVAAKARTGGTVDGVLLGIALLALTAISWGGMFPVAKAALGSIDGFYLTLLRYGFASLILIGILVRVEGWRALATEGHGGKLFFYGSMGFAGFSILAFVGLAHSKAEHGAIIMALMPLITALLTWAIKGVRPNRVTFLCIAAALAGVALVVTRGSLSALDGGALLPDLLILGGAASWVVYTLGAATVPGWSPLRYTTVSAALGTVTIAAVTALATAAGLVAVPSLETVWSVRAEIAYLVLIAAVLAVFSWNIGIKLLGPVNGVLFINLVPITAFAIGLAQGRAFGDVELAGAGLTIGALIVNNLNSRGVFRFRRTERAVGGGALTPVPVGAGGR</sequence>
<dbReference type="InterPro" id="IPR000620">
    <property type="entry name" value="EamA_dom"/>
</dbReference>
<dbReference type="PANTHER" id="PTHR43767">
    <property type="entry name" value="LONG-CHAIN-FATTY-ACID--COA LIGASE"/>
    <property type="match status" value="1"/>
</dbReference>
<feature type="domain" description="AMP-dependent synthetase/ligase" evidence="2">
    <location>
        <begin position="8"/>
        <end position="367"/>
    </location>
</feature>
<protein>
    <submittedName>
        <fullName evidence="4">Transporter, EamA family protein</fullName>
    </submittedName>
</protein>
<dbReference type="Gene3D" id="3.40.50.12780">
    <property type="entry name" value="N-terminal domain of ligase-like"/>
    <property type="match status" value="1"/>
</dbReference>
<evidence type="ECO:0000313" key="4">
    <source>
        <dbReference type="EMBL" id="QCN98426.1"/>
    </source>
</evidence>
<feature type="transmembrane region" description="Helical" evidence="1">
    <location>
        <begin position="600"/>
        <end position="620"/>
    </location>
</feature>
<dbReference type="PANTHER" id="PTHR43767:SF1">
    <property type="entry name" value="NONRIBOSOMAL PEPTIDE SYNTHASE PES1 (EUROFUNG)-RELATED"/>
    <property type="match status" value="1"/>
</dbReference>
<geneLocation type="plasmid" evidence="4 5">
    <name>p2</name>
</geneLocation>
<keyword evidence="1" id="KW-1133">Transmembrane helix</keyword>
<feature type="transmembrane region" description="Helical" evidence="1">
    <location>
        <begin position="532"/>
        <end position="551"/>
    </location>
</feature>
<dbReference type="Proteomes" id="UP000298595">
    <property type="component" value="Plasmid p2"/>
</dbReference>
<feature type="transmembrane region" description="Helical" evidence="1">
    <location>
        <begin position="651"/>
        <end position="669"/>
    </location>
</feature>
<dbReference type="Pfam" id="PF00501">
    <property type="entry name" value="AMP-binding"/>
    <property type="match status" value="1"/>
</dbReference>
<evidence type="ECO:0000259" key="3">
    <source>
        <dbReference type="Pfam" id="PF00892"/>
    </source>
</evidence>
<dbReference type="PROSITE" id="PS00455">
    <property type="entry name" value="AMP_BINDING"/>
    <property type="match status" value="1"/>
</dbReference>
<feature type="transmembrane region" description="Helical" evidence="1">
    <location>
        <begin position="753"/>
        <end position="772"/>
    </location>
</feature>
<keyword evidence="1" id="KW-0472">Membrane</keyword>
<feature type="transmembrane region" description="Helical" evidence="1">
    <location>
        <begin position="563"/>
        <end position="585"/>
    </location>
</feature>
<dbReference type="GO" id="GO:0016020">
    <property type="term" value="C:membrane"/>
    <property type="evidence" value="ECO:0007669"/>
    <property type="project" value="InterPro"/>
</dbReference>
<dbReference type="Pfam" id="PF00892">
    <property type="entry name" value="EamA"/>
    <property type="match status" value="1"/>
</dbReference>
<dbReference type="InterPro" id="IPR045851">
    <property type="entry name" value="AMP-bd_C_sf"/>
</dbReference>
<gene>
    <name evidence="4" type="ORF">D3093_24590</name>
</gene>
<organism evidence="4 5">
    <name type="scientific">Azospirillum argentinense</name>
    <dbReference type="NCBI Taxonomy" id="2970906"/>
    <lineage>
        <taxon>Bacteria</taxon>
        <taxon>Pseudomonadati</taxon>
        <taxon>Pseudomonadota</taxon>
        <taxon>Alphaproteobacteria</taxon>
        <taxon>Rhodospirillales</taxon>
        <taxon>Azospirillaceae</taxon>
        <taxon>Azospirillum</taxon>
    </lineage>
</organism>
<dbReference type="EMBL" id="CP032323">
    <property type="protein sequence ID" value="QCN98426.1"/>
    <property type="molecule type" value="Genomic_DNA"/>
</dbReference>
<dbReference type="InterPro" id="IPR042099">
    <property type="entry name" value="ANL_N_sf"/>
</dbReference>
<dbReference type="AlphaFoldDB" id="A0A4D8PJI9"/>
<dbReference type="Gene3D" id="3.30.300.30">
    <property type="match status" value="1"/>
</dbReference>
<feature type="transmembrane region" description="Helical" evidence="1">
    <location>
        <begin position="778"/>
        <end position="797"/>
    </location>
</feature>
<dbReference type="InterPro" id="IPR037185">
    <property type="entry name" value="EmrE-like"/>
</dbReference>
<dbReference type="InterPro" id="IPR020845">
    <property type="entry name" value="AMP-binding_CS"/>
</dbReference>
<dbReference type="InterPro" id="IPR050237">
    <property type="entry name" value="ATP-dep_AMP-bd_enzyme"/>
</dbReference>
<dbReference type="SUPFAM" id="SSF103481">
    <property type="entry name" value="Multidrug resistance efflux transporter EmrE"/>
    <property type="match status" value="1"/>
</dbReference>
<keyword evidence="1" id="KW-0812">Transmembrane</keyword>
<feature type="transmembrane region" description="Helical" evidence="1">
    <location>
        <begin position="718"/>
        <end position="741"/>
    </location>
</feature>
<evidence type="ECO:0000313" key="5">
    <source>
        <dbReference type="Proteomes" id="UP000298595"/>
    </source>
</evidence>
<dbReference type="GO" id="GO:0016878">
    <property type="term" value="F:acid-thiol ligase activity"/>
    <property type="evidence" value="ECO:0007669"/>
    <property type="project" value="UniProtKB-ARBA"/>
</dbReference>
<proteinExistence type="predicted"/>
<feature type="transmembrane region" description="Helical" evidence="1">
    <location>
        <begin position="681"/>
        <end position="698"/>
    </location>
</feature>
<evidence type="ECO:0000256" key="1">
    <source>
        <dbReference type="SAM" id="Phobius"/>
    </source>
</evidence>
<dbReference type="SUPFAM" id="SSF56801">
    <property type="entry name" value="Acetyl-CoA synthetase-like"/>
    <property type="match status" value="1"/>
</dbReference>
<name>A0A4D8PJI9_9PROT</name>
<reference evidence="4 5" key="1">
    <citation type="submission" date="2018-09" db="EMBL/GenBank/DDBJ databases">
        <title>Whole genome based analysis of evolution and adaptive divergence in Indian and Brazilian strains of Azospirillum brasilense.</title>
        <authorList>
            <person name="Singh C."/>
            <person name="Tripathi A.K."/>
        </authorList>
    </citation>
    <scope>NUCLEOTIDE SEQUENCE [LARGE SCALE GENOMIC DNA]</scope>
    <source>
        <strain evidence="4 5">MTCC4035</strain>
        <plasmid evidence="4 5">p2</plasmid>
    </source>
</reference>
<keyword evidence="4" id="KW-0614">Plasmid</keyword>
<feature type="domain" description="EamA" evidence="3">
    <location>
        <begin position="535"/>
        <end position="669"/>
    </location>
</feature>